<organism evidence="1 2">
    <name type="scientific">candidate division MSBL1 archaeon SCGC-AAA261D19</name>
    <dbReference type="NCBI Taxonomy" id="1698273"/>
    <lineage>
        <taxon>Archaea</taxon>
        <taxon>Methanobacteriati</taxon>
        <taxon>Methanobacteriota</taxon>
        <taxon>candidate division MSBL1</taxon>
    </lineage>
</organism>
<name>A0A133V6G3_9EURY</name>
<comment type="caution">
    <text evidence="1">The sequence shown here is derived from an EMBL/GenBank/DDBJ whole genome shotgun (WGS) entry which is preliminary data.</text>
</comment>
<gene>
    <name evidence="1" type="ORF">AKJ43_02625</name>
</gene>
<dbReference type="AlphaFoldDB" id="A0A133V6G3"/>
<reference evidence="1 2" key="1">
    <citation type="journal article" date="2016" name="Sci. Rep.">
        <title>Metabolic traits of an uncultured archaeal lineage -MSBL1- from brine pools of the Red Sea.</title>
        <authorList>
            <person name="Mwirichia R."/>
            <person name="Alam I."/>
            <person name="Rashid M."/>
            <person name="Vinu M."/>
            <person name="Ba-Alawi W."/>
            <person name="Anthony Kamau A."/>
            <person name="Kamanda Ngugi D."/>
            <person name="Goker M."/>
            <person name="Klenk H.P."/>
            <person name="Bajic V."/>
            <person name="Stingl U."/>
        </authorList>
    </citation>
    <scope>NUCLEOTIDE SEQUENCE [LARGE SCALE GENOMIC DNA]</scope>
    <source>
        <strain evidence="1">SCGC-AAA261D19</strain>
    </source>
</reference>
<sequence>MDNAVAKDCESSPKRLSGRCVGYLFAGHEFGCKRITVSVMAARRIKCFNWKFGKEGKVTGIKTRPSRILVLGRVCASRMLVLGRGI</sequence>
<dbReference type="EMBL" id="LHXX01000028">
    <property type="protein sequence ID" value="KXB02031.1"/>
    <property type="molecule type" value="Genomic_DNA"/>
</dbReference>
<proteinExistence type="predicted"/>
<evidence type="ECO:0000313" key="1">
    <source>
        <dbReference type="EMBL" id="KXB02031.1"/>
    </source>
</evidence>
<protein>
    <submittedName>
        <fullName evidence="1">Uncharacterized protein</fullName>
    </submittedName>
</protein>
<keyword evidence="2" id="KW-1185">Reference proteome</keyword>
<evidence type="ECO:0000313" key="2">
    <source>
        <dbReference type="Proteomes" id="UP000070400"/>
    </source>
</evidence>
<dbReference type="Proteomes" id="UP000070400">
    <property type="component" value="Unassembled WGS sequence"/>
</dbReference>
<accession>A0A133V6G3</accession>